<dbReference type="GO" id="GO:0006729">
    <property type="term" value="P:tetrahydrobiopterin biosynthetic process"/>
    <property type="evidence" value="ECO:0007669"/>
    <property type="project" value="InterPro"/>
</dbReference>
<keyword evidence="6" id="KW-1185">Reference proteome</keyword>
<dbReference type="PANTHER" id="PTHR42805:SF1">
    <property type="entry name" value="PTERIN-4-ALPHA-CARBINOLAMINE DEHYDRATASE-RELATED"/>
    <property type="match status" value="1"/>
</dbReference>
<dbReference type="SUPFAM" id="SSF55248">
    <property type="entry name" value="PCD-like"/>
    <property type="match status" value="1"/>
</dbReference>
<comment type="caution">
    <text evidence="5">The sequence shown here is derived from an EMBL/GenBank/DDBJ whole genome shotgun (WGS) entry which is preliminary data.</text>
</comment>
<dbReference type="OrthoDB" id="5294615at2"/>
<evidence type="ECO:0000313" key="5">
    <source>
        <dbReference type="EMBL" id="ELR67006.1"/>
    </source>
</evidence>
<accession>L8JDS4</accession>
<comment type="similarity">
    <text evidence="2 4">Belongs to the pterin-4-alpha-carbinolamine dehydratase family.</text>
</comment>
<dbReference type="PATRIC" id="fig|1056511.3.peg.1544"/>
<dbReference type="Pfam" id="PF01329">
    <property type="entry name" value="Pterin_4a"/>
    <property type="match status" value="1"/>
</dbReference>
<evidence type="ECO:0000256" key="2">
    <source>
        <dbReference type="ARBA" id="ARBA00006472"/>
    </source>
</evidence>
<sequence>MSELHQLKCEACHVGAPMLTDREVIELSQSVPEWDVYNRDGINQLEREYKFKNFKQAWMFTDKVAELAEEEFHHPAITLEWGKVTVCWWSHSVKGLHRNDFICAAKTDIAYLSLNNQDLAKE</sequence>
<dbReference type="HAMAP" id="MF_00434">
    <property type="entry name" value="Pterin_4_alpha"/>
    <property type="match status" value="1"/>
</dbReference>
<dbReference type="Proteomes" id="UP000011134">
    <property type="component" value="Unassembled WGS sequence"/>
</dbReference>
<dbReference type="NCBIfam" id="NF002016">
    <property type="entry name" value="PRK00823.1-1"/>
    <property type="match status" value="1"/>
</dbReference>
<evidence type="ECO:0000313" key="6">
    <source>
        <dbReference type="Proteomes" id="UP000011134"/>
    </source>
</evidence>
<comment type="catalytic activity">
    <reaction evidence="1 4">
        <text>(4aS,6R)-4a-hydroxy-L-erythro-5,6,7,8-tetrahydrobiopterin = (6R)-L-erythro-6,7-dihydrobiopterin + H2O</text>
        <dbReference type="Rhea" id="RHEA:11920"/>
        <dbReference type="ChEBI" id="CHEBI:15377"/>
        <dbReference type="ChEBI" id="CHEBI:15642"/>
        <dbReference type="ChEBI" id="CHEBI:43120"/>
        <dbReference type="EC" id="4.2.1.96"/>
    </reaction>
</comment>
<dbReference type="GO" id="GO:0008124">
    <property type="term" value="F:4-alpha-hydroxytetrahydrobiopterin dehydratase activity"/>
    <property type="evidence" value="ECO:0007669"/>
    <property type="project" value="UniProtKB-UniRule"/>
</dbReference>
<dbReference type="InterPro" id="IPR001533">
    <property type="entry name" value="Pterin_deHydtase"/>
</dbReference>
<evidence type="ECO:0000256" key="3">
    <source>
        <dbReference type="ARBA" id="ARBA00023239"/>
    </source>
</evidence>
<evidence type="ECO:0000256" key="1">
    <source>
        <dbReference type="ARBA" id="ARBA00001554"/>
    </source>
</evidence>
<proteinExistence type="inferred from homology"/>
<dbReference type="PANTHER" id="PTHR42805">
    <property type="entry name" value="PTERIN-4-ALPHA-CARBINOLAMINE DEHYDRATASE-RELATED"/>
    <property type="match status" value="1"/>
</dbReference>
<evidence type="ECO:0000256" key="4">
    <source>
        <dbReference type="HAMAP-Rule" id="MF_00434"/>
    </source>
</evidence>
<dbReference type="EC" id="4.2.1.96" evidence="4"/>
<dbReference type="RefSeq" id="WP_007464194.1">
    <property type="nucleotide sequence ID" value="NZ_AMZO01000006.1"/>
</dbReference>
<name>L8JDS4_9GAMM</name>
<dbReference type="Gene3D" id="3.30.1360.20">
    <property type="entry name" value="Transcriptional coactivator/pterin dehydratase"/>
    <property type="match status" value="1"/>
</dbReference>
<keyword evidence="3 4" id="KW-0456">Lyase</keyword>
<gene>
    <name evidence="5" type="ORF">C942_04710</name>
</gene>
<dbReference type="InterPro" id="IPR050376">
    <property type="entry name" value="Pterin-4-alpha-carb_dehyd"/>
</dbReference>
<reference evidence="5 6" key="1">
    <citation type="submission" date="2012-12" db="EMBL/GenBank/DDBJ databases">
        <title>Genome Assembly of Photobacterium sp. AK15.</title>
        <authorList>
            <person name="Khatri I."/>
            <person name="Vaidya B."/>
            <person name="Srinivas T.N.R."/>
            <person name="Subramanian S."/>
            <person name="Pinnaka A."/>
        </authorList>
    </citation>
    <scope>NUCLEOTIDE SEQUENCE [LARGE SCALE GENOMIC DNA]</scope>
    <source>
        <strain evidence="5 6">AK15</strain>
    </source>
</reference>
<organism evidence="5 6">
    <name type="scientific">Photobacterium marinum</name>
    <dbReference type="NCBI Taxonomy" id="1056511"/>
    <lineage>
        <taxon>Bacteria</taxon>
        <taxon>Pseudomonadati</taxon>
        <taxon>Pseudomonadota</taxon>
        <taxon>Gammaproteobacteria</taxon>
        <taxon>Vibrionales</taxon>
        <taxon>Vibrionaceae</taxon>
        <taxon>Photobacterium</taxon>
    </lineage>
</organism>
<protein>
    <recommendedName>
        <fullName evidence="4">Putative pterin-4-alpha-carbinolamine dehydratase</fullName>
        <shortName evidence="4">PHS</shortName>
        <ecNumber evidence="4">4.2.1.96</ecNumber>
    </recommendedName>
    <alternativeName>
        <fullName evidence="4">4-alpha-hydroxy-tetrahydropterin dehydratase</fullName>
    </alternativeName>
    <alternativeName>
        <fullName evidence="4">Pterin carbinolamine dehydratase</fullName>
        <shortName evidence="4">PCD</shortName>
    </alternativeName>
</protein>
<dbReference type="EMBL" id="AMZO01000006">
    <property type="protein sequence ID" value="ELR67006.1"/>
    <property type="molecule type" value="Genomic_DNA"/>
</dbReference>
<dbReference type="AlphaFoldDB" id="L8JDS4"/>
<dbReference type="CDD" id="cd00913">
    <property type="entry name" value="PCD_DCoH_subfamily_a"/>
    <property type="match status" value="1"/>
</dbReference>
<dbReference type="InterPro" id="IPR036428">
    <property type="entry name" value="PCD_sf"/>
</dbReference>